<dbReference type="RefSeq" id="WP_103674954.1">
    <property type="nucleotide sequence ID" value="NZ_PQGD01000005.1"/>
</dbReference>
<protein>
    <submittedName>
        <fullName evidence="2">Primosomal replication protein N</fullName>
    </submittedName>
</protein>
<evidence type="ECO:0000313" key="4">
    <source>
        <dbReference type="Proteomes" id="UP000247005"/>
    </source>
</evidence>
<dbReference type="Gene3D" id="1.20.1270.340">
    <property type="match status" value="1"/>
</dbReference>
<comment type="caution">
    <text evidence="2">The sequence shown here is derived from an EMBL/GenBank/DDBJ whole genome shotgun (WGS) entry which is preliminary data.</text>
</comment>
<evidence type="ECO:0000313" key="1">
    <source>
        <dbReference type="EMBL" id="POP46817.1"/>
    </source>
</evidence>
<accession>A0A2P5GSL0</accession>
<dbReference type="OrthoDB" id="6402824at2"/>
<name>A0A2P5GSL0_9ENTR</name>
<dbReference type="Proteomes" id="UP000237073">
    <property type="component" value="Unassembled WGS sequence"/>
</dbReference>
<dbReference type="Pfam" id="PF07445">
    <property type="entry name" value="PriC"/>
    <property type="match status" value="1"/>
</dbReference>
<keyword evidence="3" id="KW-1185">Reference proteome</keyword>
<dbReference type="Proteomes" id="UP000247005">
    <property type="component" value="Unassembled WGS sequence"/>
</dbReference>
<evidence type="ECO:0000313" key="2">
    <source>
        <dbReference type="EMBL" id="POP49554.1"/>
    </source>
</evidence>
<dbReference type="InterPro" id="IPR010890">
    <property type="entry name" value="PriC"/>
</dbReference>
<evidence type="ECO:0000313" key="3">
    <source>
        <dbReference type="Proteomes" id="UP000237073"/>
    </source>
</evidence>
<dbReference type="EMBL" id="PQGE01000003">
    <property type="protein sequence ID" value="POP46817.1"/>
    <property type="molecule type" value="Genomic_DNA"/>
</dbReference>
<dbReference type="EMBL" id="PQGD01000005">
    <property type="protein sequence ID" value="POP49554.1"/>
    <property type="molecule type" value="Genomic_DNA"/>
</dbReference>
<proteinExistence type="predicted"/>
<organism evidence="2 4">
    <name type="scientific">Superficieibacter electus</name>
    <dbReference type="NCBI Taxonomy" id="2022662"/>
    <lineage>
        <taxon>Bacteria</taxon>
        <taxon>Pseudomonadati</taxon>
        <taxon>Pseudomonadota</taxon>
        <taxon>Gammaproteobacteria</taxon>
        <taxon>Enterobacterales</taxon>
        <taxon>Enterobacteriaceae</taxon>
        <taxon>Superficieibacter</taxon>
    </lineage>
</organism>
<gene>
    <name evidence="2" type="ORF">CHU32_07835</name>
    <name evidence="1" type="ORF">CHU33_04885</name>
</gene>
<reference evidence="3 4" key="1">
    <citation type="submission" date="2018-01" db="EMBL/GenBank/DDBJ databases">
        <title>Superficieibacter electus gen. nov., sp. nov., an extended-spectrum beta-lactamase possessing member of the Enterobacteriaceae family, isolated from intensive care unit surfaces.</title>
        <authorList>
            <person name="Potter R.F."/>
            <person name="D'Souza A.W."/>
        </authorList>
    </citation>
    <scope>NUCLEOTIDE SEQUENCE [LARGE SCALE GENOMIC DNA]</scope>
    <source>
        <strain evidence="2 4">BP-1</strain>
        <strain evidence="1 3">BP-2</strain>
    </source>
</reference>
<dbReference type="InterPro" id="IPR038338">
    <property type="entry name" value="PriC_sf"/>
</dbReference>
<dbReference type="AlphaFoldDB" id="A0A2P5GSL0"/>
<sequence length="175" mass="20445">MKTARLLHILHQQLEELRARVVPLAHYATLSARFDRHLFKTRSTLLQACVDEAQAGYDELCRAVEQQQLAQVAWLAEHLSAQIEAITRETTSWSLRAWDNGSPGITKWQRKRLQHQEFERRLIEMKAQRVNQHAQATSFEEQQRLAREVEAFNGRISRCRHALAEIEQVLARLTR</sequence>
<dbReference type="NCBIfam" id="NF007500">
    <property type="entry name" value="PRK10093.1"/>
    <property type="match status" value="1"/>
</dbReference>